<name>A0A4C1TQE1_EUMVA</name>
<comment type="caution">
    <text evidence="1">The sequence shown here is derived from an EMBL/GenBank/DDBJ whole genome shotgun (WGS) entry which is preliminary data.</text>
</comment>
<dbReference type="AlphaFoldDB" id="A0A4C1TQE1"/>
<dbReference type="EMBL" id="BGZK01000077">
    <property type="protein sequence ID" value="GBP16187.1"/>
    <property type="molecule type" value="Genomic_DNA"/>
</dbReference>
<keyword evidence="2" id="KW-1185">Reference proteome</keyword>
<evidence type="ECO:0000313" key="1">
    <source>
        <dbReference type="EMBL" id="GBP16187.1"/>
    </source>
</evidence>
<sequence length="129" mass="15302">MQGQDYKVDASTLSNQTLSIFAEWLKCVWSSVITVKNHTLSFDRFRPFFLCFLLEVHRLLALEIQIDGYGRRFYVETRMGIERGTRIRIDSEIEIEIVLWFEIRFYVETRMGMEIGTEIGPERETQIIL</sequence>
<protein>
    <submittedName>
        <fullName evidence="1">Uncharacterized protein</fullName>
    </submittedName>
</protein>
<evidence type="ECO:0000313" key="2">
    <source>
        <dbReference type="Proteomes" id="UP000299102"/>
    </source>
</evidence>
<gene>
    <name evidence="1" type="ORF">EVAR_9901_1</name>
</gene>
<proteinExistence type="predicted"/>
<accession>A0A4C1TQE1</accession>
<organism evidence="1 2">
    <name type="scientific">Eumeta variegata</name>
    <name type="common">Bagworm moth</name>
    <name type="synonym">Eumeta japonica</name>
    <dbReference type="NCBI Taxonomy" id="151549"/>
    <lineage>
        <taxon>Eukaryota</taxon>
        <taxon>Metazoa</taxon>
        <taxon>Ecdysozoa</taxon>
        <taxon>Arthropoda</taxon>
        <taxon>Hexapoda</taxon>
        <taxon>Insecta</taxon>
        <taxon>Pterygota</taxon>
        <taxon>Neoptera</taxon>
        <taxon>Endopterygota</taxon>
        <taxon>Lepidoptera</taxon>
        <taxon>Glossata</taxon>
        <taxon>Ditrysia</taxon>
        <taxon>Tineoidea</taxon>
        <taxon>Psychidae</taxon>
        <taxon>Oiketicinae</taxon>
        <taxon>Eumeta</taxon>
    </lineage>
</organism>
<reference evidence="1 2" key="1">
    <citation type="journal article" date="2019" name="Commun. Biol.">
        <title>The bagworm genome reveals a unique fibroin gene that provides high tensile strength.</title>
        <authorList>
            <person name="Kono N."/>
            <person name="Nakamura H."/>
            <person name="Ohtoshi R."/>
            <person name="Tomita M."/>
            <person name="Numata K."/>
            <person name="Arakawa K."/>
        </authorList>
    </citation>
    <scope>NUCLEOTIDE SEQUENCE [LARGE SCALE GENOMIC DNA]</scope>
</reference>
<dbReference type="Proteomes" id="UP000299102">
    <property type="component" value="Unassembled WGS sequence"/>
</dbReference>